<evidence type="ECO:0000256" key="1">
    <source>
        <dbReference type="ARBA" id="ARBA00022630"/>
    </source>
</evidence>
<feature type="compositionally biased region" description="Polar residues" evidence="4">
    <location>
        <begin position="813"/>
        <end position="822"/>
    </location>
</feature>
<dbReference type="PROSITE" id="PS50113">
    <property type="entry name" value="PAC"/>
    <property type="match status" value="1"/>
</dbReference>
<reference evidence="6 7" key="1">
    <citation type="submission" date="2024-03" db="EMBL/GenBank/DDBJ databases">
        <title>A high-quality draft genome sequence of Diaporthe vaccinii, a causative agent of upright dieback and viscid rot disease in cranberry plants.</title>
        <authorList>
            <person name="Sarrasin M."/>
            <person name="Lang B.F."/>
            <person name="Burger G."/>
        </authorList>
    </citation>
    <scope>NUCLEOTIDE SEQUENCE [LARGE SCALE GENOMIC DNA]</scope>
    <source>
        <strain evidence="6 7">IS7</strain>
    </source>
</reference>
<name>A0ABR4EBW2_9PEZI</name>
<dbReference type="NCBIfam" id="TIGR00229">
    <property type="entry name" value="sensory_box"/>
    <property type="match status" value="1"/>
</dbReference>
<proteinExistence type="predicted"/>
<dbReference type="Proteomes" id="UP001600888">
    <property type="component" value="Unassembled WGS sequence"/>
</dbReference>
<evidence type="ECO:0000256" key="3">
    <source>
        <dbReference type="ARBA" id="ARBA00022991"/>
    </source>
</evidence>
<dbReference type="SUPFAM" id="SSF55785">
    <property type="entry name" value="PYP-like sensor domain (PAS domain)"/>
    <property type="match status" value="1"/>
</dbReference>
<dbReference type="InterPro" id="IPR000014">
    <property type="entry name" value="PAS"/>
</dbReference>
<dbReference type="CDD" id="cd00130">
    <property type="entry name" value="PAS"/>
    <property type="match status" value="1"/>
</dbReference>
<dbReference type="InterPro" id="IPR000700">
    <property type="entry name" value="PAS-assoc_C"/>
</dbReference>
<keyword evidence="7" id="KW-1185">Reference proteome</keyword>
<evidence type="ECO:0000256" key="2">
    <source>
        <dbReference type="ARBA" id="ARBA00022643"/>
    </source>
</evidence>
<comment type="caution">
    <text evidence="6">The sequence shown here is derived from an EMBL/GenBank/DDBJ whole genome shotgun (WGS) entry which is preliminary data.</text>
</comment>
<dbReference type="PANTHER" id="PTHR47429">
    <property type="entry name" value="PROTEIN TWIN LOV 1"/>
    <property type="match status" value="1"/>
</dbReference>
<dbReference type="Pfam" id="PF13426">
    <property type="entry name" value="PAS_9"/>
    <property type="match status" value="1"/>
</dbReference>
<evidence type="ECO:0000256" key="4">
    <source>
        <dbReference type="SAM" id="MobiDB-lite"/>
    </source>
</evidence>
<feature type="compositionally biased region" description="Polar residues" evidence="4">
    <location>
        <begin position="52"/>
        <end position="88"/>
    </location>
</feature>
<feature type="region of interest" description="Disordered" evidence="4">
    <location>
        <begin position="34"/>
        <end position="203"/>
    </location>
</feature>
<sequence>MSEPSELPSARESDVGQRSVIGLLRRGRQMAQVALGPNHQRRHRLGGDLPVSQPSRTHTALSFTSASGQQQRAHSSLSITHPNSSQQHGLDMDEGGGAEIPDIPLSRPSRRVTSEQKAPKPSRIEEAWVEEDDNDWRPHGPINPNNITPPKDRLTMQSPEGFSRGRGRVKYPEPLLPVQSRPSSISPPMSPNAYTHSTRSRANSAASSYRTNATSMLPALQTKGAGDEEILEPLAEEEVEPGSFDLVVPSHGDSGQYYDLEDRSELIFSKDHLQAIFRDHILLQRFTDFLHSVRPDSLPLLAYYLDCLKALRAIAYANAITDGLDNLPEHEFSADNSYKTVNTSLEKKAEAAFDVLVQQDLPAYVTHLWIQTVTVSITKRITGTLPVQLKEMSEGLAEVFCLTDPSRHDNPIIFASEEFHRTTQYGMKHVIGRNCRFLQGPRTNPFSVKRIRDKLSAGKEHFETFLNYRRDGSPFMNLLMVAPLYDSRGAVRYFIGAQVDVSGLAKQISGLDALQNLVAARESAAAAGDVNDDEDPDDKDEFQNLCDMFNMTELETVRRRGGNMHRVPQDEAQDASATNWHKPRILLQDETSSIQKGVSIASSVTDSGKLPGIYEYYLLVRPYPSLRVLFASPSLRVPGILQSNFMDKIGGSNRVRDGLHQAFAGGHGVTAKVRWMSTAHSEGRVRWIHCTPLLGSNGAVGVWMIVLIDEESDGTAKKGKDAPPVDGRLRKSPAALQRERNYADKDDTLSLAGYIASTTKNRDDEAGGHDEFDISIVRPGSRASRHSSLLSREPGTPRRNKPPTFDYDDEPSRSTYTVRLED</sequence>
<feature type="domain" description="PAC" evidence="5">
    <location>
        <begin position="460"/>
        <end position="513"/>
    </location>
</feature>
<dbReference type="PANTHER" id="PTHR47429:SF9">
    <property type="entry name" value="PAS DOMAIN-CONTAINING PROTEIN"/>
    <property type="match status" value="1"/>
</dbReference>
<dbReference type="EMBL" id="JBAWTH010000071">
    <property type="protein sequence ID" value="KAL2279912.1"/>
    <property type="molecule type" value="Genomic_DNA"/>
</dbReference>
<evidence type="ECO:0000313" key="6">
    <source>
        <dbReference type="EMBL" id="KAL2279912.1"/>
    </source>
</evidence>
<dbReference type="Gene3D" id="3.30.450.20">
    <property type="entry name" value="PAS domain"/>
    <property type="match status" value="1"/>
</dbReference>
<protein>
    <recommendedName>
        <fullName evidence="5">PAC domain-containing protein</fullName>
    </recommendedName>
</protein>
<organism evidence="6 7">
    <name type="scientific">Diaporthe vaccinii</name>
    <dbReference type="NCBI Taxonomy" id="105482"/>
    <lineage>
        <taxon>Eukaryota</taxon>
        <taxon>Fungi</taxon>
        <taxon>Dikarya</taxon>
        <taxon>Ascomycota</taxon>
        <taxon>Pezizomycotina</taxon>
        <taxon>Sordariomycetes</taxon>
        <taxon>Sordariomycetidae</taxon>
        <taxon>Diaporthales</taxon>
        <taxon>Diaporthaceae</taxon>
        <taxon>Diaporthe</taxon>
        <taxon>Diaporthe eres species complex</taxon>
    </lineage>
</organism>
<evidence type="ECO:0000313" key="7">
    <source>
        <dbReference type="Proteomes" id="UP001600888"/>
    </source>
</evidence>
<gene>
    <name evidence="6" type="ORF">FJTKL_13062</name>
</gene>
<keyword evidence="3" id="KW-0157">Chromophore</keyword>
<feature type="compositionally biased region" description="Basic and acidic residues" evidence="4">
    <location>
        <begin position="112"/>
        <end position="126"/>
    </location>
</feature>
<dbReference type="InterPro" id="IPR035965">
    <property type="entry name" value="PAS-like_dom_sf"/>
</dbReference>
<accession>A0ABR4EBW2</accession>
<keyword evidence="2" id="KW-0288">FMN</keyword>
<feature type="region of interest" description="Disordered" evidence="4">
    <location>
        <begin position="760"/>
        <end position="822"/>
    </location>
</feature>
<feature type="compositionally biased region" description="Basic and acidic residues" evidence="4">
    <location>
        <begin position="760"/>
        <end position="772"/>
    </location>
</feature>
<evidence type="ECO:0000259" key="5">
    <source>
        <dbReference type="PROSITE" id="PS50113"/>
    </source>
</evidence>
<keyword evidence="1" id="KW-0285">Flavoprotein</keyword>